<evidence type="ECO:0000256" key="6">
    <source>
        <dbReference type="ARBA" id="ARBA00022723"/>
    </source>
</evidence>
<evidence type="ECO:0000256" key="11">
    <source>
        <dbReference type="ARBA" id="ARBA00023159"/>
    </source>
</evidence>
<dbReference type="SMART" id="SM01009">
    <property type="entry name" value="AlkA_N"/>
    <property type="match status" value="1"/>
</dbReference>
<dbReference type="Pfam" id="PF12833">
    <property type="entry name" value="HTH_18"/>
    <property type="match status" value="1"/>
</dbReference>
<keyword evidence="12" id="KW-0804">Transcription</keyword>
<dbReference type="STRING" id="23.BEL05_00455"/>
<dbReference type="RefSeq" id="WP_069671310.1">
    <property type="nucleotide sequence ID" value="NZ_MCBT01000037.1"/>
</dbReference>
<dbReference type="InterPro" id="IPR011257">
    <property type="entry name" value="DNA_glycosylase"/>
</dbReference>
<comment type="cofactor">
    <cofactor evidence="2">
        <name>Zn(2+)</name>
        <dbReference type="ChEBI" id="CHEBI:29105"/>
    </cofactor>
</comment>
<dbReference type="InterPro" id="IPR010316">
    <property type="entry name" value="AlkA_N"/>
</dbReference>
<evidence type="ECO:0000256" key="7">
    <source>
        <dbReference type="ARBA" id="ARBA00022763"/>
    </source>
</evidence>
<accession>A0A1E5IUU3</accession>
<dbReference type="InterPro" id="IPR003265">
    <property type="entry name" value="HhH-GPD_domain"/>
</dbReference>
<keyword evidence="4" id="KW-0489">Methyltransferase</keyword>
<dbReference type="GO" id="GO:0008168">
    <property type="term" value="F:methyltransferase activity"/>
    <property type="evidence" value="ECO:0007669"/>
    <property type="project" value="UniProtKB-KW"/>
</dbReference>
<dbReference type="Pfam" id="PF02805">
    <property type="entry name" value="Ada_Zn_binding"/>
    <property type="match status" value="1"/>
</dbReference>
<reference evidence="15 16" key="1">
    <citation type="submission" date="2016-07" db="EMBL/GenBank/DDBJ databases">
        <title>Whole-genome of two Shewanella species isolated from a digestive organ of sea cucumber Apostichopus japonicus Selenka 1867.</title>
        <authorList>
            <person name="Hong H.-H."/>
            <person name="Choi H."/>
            <person name="Cheon S."/>
            <person name="Oh J.-S."/>
            <person name="Lee H.-G."/>
            <person name="Park C."/>
        </authorList>
    </citation>
    <scope>NUCLEOTIDE SEQUENCE [LARGE SCALE GENOMIC DNA]</scope>
    <source>
        <strain evidence="15 16">CSB03KR</strain>
    </source>
</reference>
<dbReference type="InterPro" id="IPR035451">
    <property type="entry name" value="Ada-like_dom_sf"/>
</dbReference>
<keyword evidence="10" id="KW-0238">DNA-binding</keyword>
<dbReference type="SUPFAM" id="SSF46689">
    <property type="entry name" value="Homeodomain-like"/>
    <property type="match status" value="1"/>
</dbReference>
<dbReference type="EC" id="3.2.2.21" evidence="3"/>
<keyword evidence="13" id="KW-0234">DNA repair</keyword>
<dbReference type="InterPro" id="IPR051912">
    <property type="entry name" value="Alkylbase_DNA_Glycosylase/TA"/>
</dbReference>
<gene>
    <name evidence="15" type="ORF">BEL05_00455</name>
</gene>
<evidence type="ECO:0000256" key="12">
    <source>
        <dbReference type="ARBA" id="ARBA00023163"/>
    </source>
</evidence>
<dbReference type="SUPFAM" id="SSF48150">
    <property type="entry name" value="DNA-glycosylase"/>
    <property type="match status" value="1"/>
</dbReference>
<dbReference type="GO" id="GO:0008725">
    <property type="term" value="F:DNA-3-methyladenine glycosylase activity"/>
    <property type="evidence" value="ECO:0007669"/>
    <property type="project" value="TreeGrafter"/>
</dbReference>
<evidence type="ECO:0000313" key="15">
    <source>
        <dbReference type="EMBL" id="OEG73733.1"/>
    </source>
</evidence>
<evidence type="ECO:0000256" key="5">
    <source>
        <dbReference type="ARBA" id="ARBA00022679"/>
    </source>
</evidence>
<dbReference type="EMBL" id="MCBT01000037">
    <property type="protein sequence ID" value="OEG73733.1"/>
    <property type="molecule type" value="Genomic_DNA"/>
</dbReference>
<feature type="domain" description="HTH araC/xylS-type" evidence="14">
    <location>
        <begin position="91"/>
        <end position="192"/>
    </location>
</feature>
<dbReference type="AlphaFoldDB" id="A0A1E5IUU3"/>
<dbReference type="PROSITE" id="PS00041">
    <property type="entry name" value="HTH_ARAC_FAMILY_1"/>
    <property type="match status" value="1"/>
</dbReference>
<dbReference type="Gene3D" id="3.40.10.10">
    <property type="entry name" value="DNA Methylphosphotriester Repair Domain"/>
    <property type="match status" value="1"/>
</dbReference>
<dbReference type="PROSITE" id="PS01124">
    <property type="entry name" value="HTH_ARAC_FAMILY_2"/>
    <property type="match status" value="1"/>
</dbReference>
<dbReference type="SUPFAM" id="SSF55945">
    <property type="entry name" value="TATA-box binding protein-like"/>
    <property type="match status" value="1"/>
</dbReference>
<proteinExistence type="predicted"/>
<dbReference type="InterPro" id="IPR037046">
    <property type="entry name" value="AlkA_N_sf"/>
</dbReference>
<dbReference type="GO" id="GO:0032131">
    <property type="term" value="F:alkylated DNA binding"/>
    <property type="evidence" value="ECO:0007669"/>
    <property type="project" value="TreeGrafter"/>
</dbReference>
<dbReference type="Gene3D" id="3.30.310.20">
    <property type="entry name" value="DNA-3-methyladenine glycosylase AlkA, N-terminal domain"/>
    <property type="match status" value="1"/>
</dbReference>
<keyword evidence="11" id="KW-0010">Activator</keyword>
<sequence>MNTTKRFSDESFRRARLARDARFDGLFYVGVLSTGIYCRPICPAMPAKEENVRYFNTALAAANHGLRPCLRCRPDSAPHSNPWMGNQTSVNRALTLINEGILSGVDSITLEQLAEKLGITSRYLRELFKTYVGASPKQYALYQQLMFAKQLLHQTTMPITEVAFAAGFNSVRRFNEAFAQELKLTPSAIRKQRAAGSVQVQANSINLKLSYRPPFNWAHMRAFYQLRAVDEMEWLGDNSYGRTITLGKVRGYFTAVHNSEQSCFDINIVFTDTDGLLQLKRIVSHIRRLLDLDADLIEVEARLSLLGNALPKINTGVRIPGVWSTFEAGCRAILGQQVSVEQAVKLLKLLTAHYGERVTVGDQEVLFFPSAEAIAKAELTELKMPGLRKSALRALAVFVSECPDSDVEQWLKIKGIGSWTVNYVRLRGLSAPDCLLADDLVVKNQVLANISSDPQESELIDIIHAKDKAAIKSYYLEKSQLIGQAISPWGSYLTFQLWSQQ</sequence>
<dbReference type="GO" id="GO:0006307">
    <property type="term" value="P:DNA alkylation repair"/>
    <property type="evidence" value="ECO:0007669"/>
    <property type="project" value="TreeGrafter"/>
</dbReference>
<dbReference type="InterPro" id="IPR009057">
    <property type="entry name" value="Homeodomain-like_sf"/>
</dbReference>
<dbReference type="Gene3D" id="1.10.340.30">
    <property type="entry name" value="Hypothetical protein, domain 2"/>
    <property type="match status" value="1"/>
</dbReference>
<protein>
    <recommendedName>
        <fullName evidence="3">DNA-3-methyladenine glycosylase II</fullName>
        <ecNumber evidence="3">3.2.2.21</ecNumber>
    </recommendedName>
</protein>
<keyword evidence="6" id="KW-0479">Metal-binding</keyword>
<dbReference type="GO" id="GO:0032993">
    <property type="term" value="C:protein-DNA complex"/>
    <property type="evidence" value="ECO:0007669"/>
    <property type="project" value="TreeGrafter"/>
</dbReference>
<dbReference type="OrthoDB" id="9811249at2"/>
<dbReference type="GO" id="GO:0043916">
    <property type="term" value="F:DNA-7-methylguanine glycosylase activity"/>
    <property type="evidence" value="ECO:0007669"/>
    <property type="project" value="TreeGrafter"/>
</dbReference>
<evidence type="ECO:0000256" key="13">
    <source>
        <dbReference type="ARBA" id="ARBA00023204"/>
    </source>
</evidence>
<organism evidence="15 16">
    <name type="scientific">Shewanella colwelliana</name>
    <name type="common">Alteromonas colwelliana</name>
    <dbReference type="NCBI Taxonomy" id="23"/>
    <lineage>
        <taxon>Bacteria</taxon>
        <taxon>Pseudomonadati</taxon>
        <taxon>Pseudomonadota</taxon>
        <taxon>Gammaproteobacteria</taxon>
        <taxon>Alteromonadales</taxon>
        <taxon>Shewanellaceae</taxon>
        <taxon>Shewanella</taxon>
    </lineage>
</organism>
<keyword evidence="5" id="KW-0808">Transferase</keyword>
<dbReference type="PANTHER" id="PTHR43003">
    <property type="entry name" value="DNA-3-METHYLADENINE GLYCOSYLASE"/>
    <property type="match status" value="1"/>
</dbReference>
<comment type="catalytic activity">
    <reaction evidence="1">
        <text>Hydrolysis of alkylated DNA, releasing 3-methyladenine, 3-methylguanine, 7-methylguanine and 7-methyladenine.</text>
        <dbReference type="EC" id="3.2.2.21"/>
    </reaction>
</comment>
<dbReference type="GO" id="GO:0003700">
    <property type="term" value="F:DNA-binding transcription factor activity"/>
    <property type="evidence" value="ECO:0007669"/>
    <property type="project" value="InterPro"/>
</dbReference>
<dbReference type="GO" id="GO:0032259">
    <property type="term" value="P:methylation"/>
    <property type="evidence" value="ECO:0007669"/>
    <property type="project" value="UniProtKB-KW"/>
</dbReference>
<dbReference type="InterPro" id="IPR004026">
    <property type="entry name" value="Ada_DNA_repair_Zn-bd"/>
</dbReference>
<dbReference type="SMART" id="SM00478">
    <property type="entry name" value="ENDO3c"/>
    <property type="match status" value="1"/>
</dbReference>
<dbReference type="SUPFAM" id="SSF57884">
    <property type="entry name" value="Ada DNA repair protein, N-terminal domain (N-Ada 10)"/>
    <property type="match status" value="1"/>
</dbReference>
<evidence type="ECO:0000256" key="2">
    <source>
        <dbReference type="ARBA" id="ARBA00001947"/>
    </source>
</evidence>
<dbReference type="GO" id="GO:0043565">
    <property type="term" value="F:sequence-specific DNA binding"/>
    <property type="evidence" value="ECO:0007669"/>
    <property type="project" value="InterPro"/>
</dbReference>
<dbReference type="GO" id="GO:0006285">
    <property type="term" value="P:base-excision repair, AP site formation"/>
    <property type="evidence" value="ECO:0007669"/>
    <property type="project" value="TreeGrafter"/>
</dbReference>
<comment type="caution">
    <text evidence="15">The sequence shown here is derived from an EMBL/GenBank/DDBJ whole genome shotgun (WGS) entry which is preliminary data.</text>
</comment>
<dbReference type="Pfam" id="PF06029">
    <property type="entry name" value="AlkA_N"/>
    <property type="match status" value="1"/>
</dbReference>
<keyword evidence="8" id="KW-0862">Zinc</keyword>
<dbReference type="PANTHER" id="PTHR43003:SF13">
    <property type="entry name" value="DNA-3-METHYLADENINE GLYCOSYLASE 2"/>
    <property type="match status" value="1"/>
</dbReference>
<keyword evidence="9" id="KW-0805">Transcription regulation</keyword>
<dbReference type="GO" id="GO:0008270">
    <property type="term" value="F:zinc ion binding"/>
    <property type="evidence" value="ECO:0007669"/>
    <property type="project" value="InterPro"/>
</dbReference>
<dbReference type="Proteomes" id="UP000095230">
    <property type="component" value="Unassembled WGS sequence"/>
</dbReference>
<evidence type="ECO:0000256" key="8">
    <source>
        <dbReference type="ARBA" id="ARBA00022833"/>
    </source>
</evidence>
<keyword evidence="7" id="KW-0227">DNA damage</keyword>
<evidence type="ECO:0000259" key="14">
    <source>
        <dbReference type="PROSITE" id="PS01124"/>
    </source>
</evidence>
<name>A0A1E5IUU3_SHECO</name>
<evidence type="ECO:0000313" key="16">
    <source>
        <dbReference type="Proteomes" id="UP000095230"/>
    </source>
</evidence>
<dbReference type="SMART" id="SM00342">
    <property type="entry name" value="HTH_ARAC"/>
    <property type="match status" value="1"/>
</dbReference>
<evidence type="ECO:0000256" key="1">
    <source>
        <dbReference type="ARBA" id="ARBA00000086"/>
    </source>
</evidence>
<dbReference type="InterPro" id="IPR018060">
    <property type="entry name" value="HTH_AraC"/>
</dbReference>
<dbReference type="GO" id="GO:0005737">
    <property type="term" value="C:cytoplasm"/>
    <property type="evidence" value="ECO:0007669"/>
    <property type="project" value="TreeGrafter"/>
</dbReference>
<evidence type="ECO:0000256" key="10">
    <source>
        <dbReference type="ARBA" id="ARBA00023125"/>
    </source>
</evidence>
<dbReference type="InterPro" id="IPR018062">
    <property type="entry name" value="HTH_AraC-typ_CS"/>
</dbReference>
<evidence type="ECO:0000256" key="9">
    <source>
        <dbReference type="ARBA" id="ARBA00023015"/>
    </source>
</evidence>
<dbReference type="Gene3D" id="1.10.10.60">
    <property type="entry name" value="Homeodomain-like"/>
    <property type="match status" value="1"/>
</dbReference>
<evidence type="ECO:0000256" key="3">
    <source>
        <dbReference type="ARBA" id="ARBA00012000"/>
    </source>
</evidence>
<evidence type="ECO:0000256" key="4">
    <source>
        <dbReference type="ARBA" id="ARBA00022603"/>
    </source>
</evidence>